<evidence type="ECO:0000313" key="1">
    <source>
        <dbReference type="EMBL" id="JAG40301.1"/>
    </source>
</evidence>
<proteinExistence type="predicted"/>
<protein>
    <submittedName>
        <fullName evidence="1">Uncharacterized protein</fullName>
    </submittedName>
</protein>
<sequence length="121" mass="14207">HWLEIRLPFSLPSFSSLMESRWIPRLKVVASRGELPPSFADFNSLHQFLQILVQPTAKVQREMWHISHSINFRFLIHGLQQHLRHQLQPQTSNIPFPSSNFFLKLPVPLINIFSANIPDFR</sequence>
<reference evidence="1" key="1">
    <citation type="journal article" date="2014" name="PLoS ONE">
        <title>Transcriptome-Based Identification of ABC Transporters in the Western Tarnished Plant Bug Lygus hesperus.</title>
        <authorList>
            <person name="Hull J.J."/>
            <person name="Chaney K."/>
            <person name="Geib S.M."/>
            <person name="Fabrick J.A."/>
            <person name="Brent C.S."/>
            <person name="Walsh D."/>
            <person name="Lavine L.C."/>
        </authorList>
    </citation>
    <scope>NUCLEOTIDE SEQUENCE</scope>
</reference>
<dbReference type="EMBL" id="GBHO01003303">
    <property type="protein sequence ID" value="JAG40301.1"/>
    <property type="molecule type" value="Transcribed_RNA"/>
</dbReference>
<feature type="non-terminal residue" evidence="1">
    <location>
        <position position="1"/>
    </location>
</feature>
<gene>
    <name evidence="1" type="ORF">CM83_49746</name>
</gene>
<reference evidence="1" key="2">
    <citation type="submission" date="2014-07" db="EMBL/GenBank/DDBJ databases">
        <authorList>
            <person name="Hull J."/>
        </authorList>
    </citation>
    <scope>NUCLEOTIDE SEQUENCE</scope>
</reference>
<name>A0A0A9Z8R5_LYGHE</name>
<accession>A0A0A9Z8R5</accession>
<dbReference type="AlphaFoldDB" id="A0A0A9Z8R5"/>
<organism evidence="1">
    <name type="scientific">Lygus hesperus</name>
    <name type="common">Western plant bug</name>
    <dbReference type="NCBI Taxonomy" id="30085"/>
    <lineage>
        <taxon>Eukaryota</taxon>
        <taxon>Metazoa</taxon>
        <taxon>Ecdysozoa</taxon>
        <taxon>Arthropoda</taxon>
        <taxon>Hexapoda</taxon>
        <taxon>Insecta</taxon>
        <taxon>Pterygota</taxon>
        <taxon>Neoptera</taxon>
        <taxon>Paraneoptera</taxon>
        <taxon>Hemiptera</taxon>
        <taxon>Heteroptera</taxon>
        <taxon>Panheteroptera</taxon>
        <taxon>Cimicomorpha</taxon>
        <taxon>Miridae</taxon>
        <taxon>Mirini</taxon>
        <taxon>Lygus</taxon>
    </lineage>
</organism>